<gene>
    <name evidence="9" type="ORF">AVDCRST_MAG19-4718</name>
</gene>
<keyword evidence="6 8" id="KW-1133">Transmembrane helix</keyword>
<feature type="transmembrane region" description="Helical" evidence="8">
    <location>
        <begin position="420"/>
        <end position="439"/>
    </location>
</feature>
<evidence type="ECO:0000256" key="4">
    <source>
        <dbReference type="ARBA" id="ARBA00022679"/>
    </source>
</evidence>
<keyword evidence="3" id="KW-0328">Glycosyltransferase</keyword>
<feature type="transmembrane region" description="Helical" evidence="8">
    <location>
        <begin position="234"/>
        <end position="251"/>
    </location>
</feature>
<evidence type="ECO:0000256" key="7">
    <source>
        <dbReference type="ARBA" id="ARBA00023136"/>
    </source>
</evidence>
<keyword evidence="7 8" id="KW-0472">Membrane</keyword>
<keyword evidence="5 8" id="KW-0812">Transmembrane</keyword>
<dbReference type="EMBL" id="CADCWL010000247">
    <property type="protein sequence ID" value="CAA9584432.1"/>
    <property type="molecule type" value="Genomic_DNA"/>
</dbReference>
<keyword evidence="4" id="KW-0808">Transferase</keyword>
<protein>
    <recommendedName>
        <fullName evidence="10">Glycosyltransferase RgtA/B/C/D-like domain-containing protein</fullName>
    </recommendedName>
</protein>
<evidence type="ECO:0000256" key="6">
    <source>
        <dbReference type="ARBA" id="ARBA00022989"/>
    </source>
</evidence>
<keyword evidence="2" id="KW-1003">Cell membrane</keyword>
<name>A0A6J4VSV0_9BACT</name>
<feature type="transmembrane region" description="Helical" evidence="8">
    <location>
        <begin position="263"/>
        <end position="292"/>
    </location>
</feature>
<accession>A0A6J4VSV0</accession>
<dbReference type="GO" id="GO:0005886">
    <property type="term" value="C:plasma membrane"/>
    <property type="evidence" value="ECO:0007669"/>
    <property type="project" value="UniProtKB-SubCell"/>
</dbReference>
<dbReference type="GO" id="GO:0016763">
    <property type="term" value="F:pentosyltransferase activity"/>
    <property type="evidence" value="ECO:0007669"/>
    <property type="project" value="TreeGrafter"/>
</dbReference>
<feature type="transmembrane region" description="Helical" evidence="8">
    <location>
        <begin position="179"/>
        <end position="199"/>
    </location>
</feature>
<evidence type="ECO:0000256" key="5">
    <source>
        <dbReference type="ARBA" id="ARBA00022692"/>
    </source>
</evidence>
<dbReference type="PANTHER" id="PTHR33908:SF11">
    <property type="entry name" value="MEMBRANE PROTEIN"/>
    <property type="match status" value="1"/>
</dbReference>
<feature type="transmembrane region" description="Helical" evidence="8">
    <location>
        <begin position="451"/>
        <end position="473"/>
    </location>
</feature>
<evidence type="ECO:0000313" key="9">
    <source>
        <dbReference type="EMBL" id="CAA9584432.1"/>
    </source>
</evidence>
<evidence type="ECO:0008006" key="10">
    <source>
        <dbReference type="Google" id="ProtNLM"/>
    </source>
</evidence>
<dbReference type="AlphaFoldDB" id="A0A6J4VSV0"/>
<evidence type="ECO:0000256" key="2">
    <source>
        <dbReference type="ARBA" id="ARBA00022475"/>
    </source>
</evidence>
<reference evidence="9" key="1">
    <citation type="submission" date="2020-02" db="EMBL/GenBank/DDBJ databases">
        <authorList>
            <person name="Meier V. D."/>
        </authorList>
    </citation>
    <scope>NUCLEOTIDE SEQUENCE</scope>
    <source>
        <strain evidence="9">AVDCRST_MAG19</strain>
    </source>
</reference>
<feature type="transmembrane region" description="Helical" evidence="8">
    <location>
        <begin position="38"/>
        <end position="57"/>
    </location>
</feature>
<feature type="transmembrane region" description="Helical" evidence="8">
    <location>
        <begin position="304"/>
        <end position="322"/>
    </location>
</feature>
<evidence type="ECO:0000256" key="8">
    <source>
        <dbReference type="SAM" id="Phobius"/>
    </source>
</evidence>
<dbReference type="InterPro" id="IPR050297">
    <property type="entry name" value="LipidA_mod_glycosyltrf_83"/>
</dbReference>
<dbReference type="PANTHER" id="PTHR33908">
    <property type="entry name" value="MANNOSYLTRANSFERASE YKCB-RELATED"/>
    <property type="match status" value="1"/>
</dbReference>
<dbReference type="GO" id="GO:0009103">
    <property type="term" value="P:lipopolysaccharide biosynthetic process"/>
    <property type="evidence" value="ECO:0007669"/>
    <property type="project" value="UniProtKB-ARBA"/>
</dbReference>
<sequence length="508" mass="56613">MADLAEQIPMPSVAVRARVSTVDRGRSGFRAWSGVRRFLLVLFALYLVKQVVFVVAFRPFSGHDEVAHYSYLRTVATDGRVPVLPELEEWRRAFQSGLNPRVDGLPDELYPYCAYALYWHCEPDEPRWANDPPRAVTVAGVAFATGYQYAANHPPLYYVLMTPIYWASASLSAVQQHYLLRLAAIPFGLATVFLAYRLVRALFPGDAFLAVTVPTFVAFQPQIAYESAMVNNDIVAIALFSWILYLLVIGIRDRFPTRTSVLLGFVLGLALLTKANGLAAVPLIAMAVMLSVGWRDVRGWVRRGALVVAPAALLAAPWYVFLYRTYGNFDGLDQIEALQSYWNRPAGTFFGMLSDPDFVVMRFRETWGEFGWRQIPLGTTLLWAIAIPLLVAVGGLLVYVLKAALQAGEPGDSVTQPERWQWYALLVLGASCATVYLAVIQFGTRFALTQARYYFPVVNAASLLLLLGLRTLVPRAYHAYAQGAIFASLVLLNVMVFTRYVIPHYLSA</sequence>
<feature type="transmembrane region" description="Helical" evidence="8">
    <location>
        <begin position="381"/>
        <end position="400"/>
    </location>
</feature>
<comment type="subcellular location">
    <subcellularLocation>
        <location evidence="1">Cell membrane</location>
        <topology evidence="1">Multi-pass membrane protein</topology>
    </subcellularLocation>
</comment>
<evidence type="ECO:0000256" key="1">
    <source>
        <dbReference type="ARBA" id="ARBA00004651"/>
    </source>
</evidence>
<feature type="transmembrane region" description="Helical" evidence="8">
    <location>
        <begin position="479"/>
        <end position="502"/>
    </location>
</feature>
<organism evidence="9">
    <name type="scientific">uncultured Thermomicrobiales bacterium</name>
    <dbReference type="NCBI Taxonomy" id="1645740"/>
    <lineage>
        <taxon>Bacteria</taxon>
        <taxon>Pseudomonadati</taxon>
        <taxon>Thermomicrobiota</taxon>
        <taxon>Thermomicrobia</taxon>
        <taxon>Thermomicrobiales</taxon>
        <taxon>environmental samples</taxon>
    </lineage>
</organism>
<evidence type="ECO:0000256" key="3">
    <source>
        <dbReference type="ARBA" id="ARBA00022676"/>
    </source>
</evidence>
<proteinExistence type="predicted"/>